<feature type="transmembrane region" description="Helical" evidence="1">
    <location>
        <begin position="20"/>
        <end position="41"/>
    </location>
</feature>
<evidence type="ECO:0000313" key="4">
    <source>
        <dbReference type="Proteomes" id="UP000191987"/>
    </source>
</evidence>
<keyword evidence="1" id="KW-0812">Transmembrane</keyword>
<dbReference type="Pfam" id="PF07331">
    <property type="entry name" value="TctB"/>
    <property type="match status" value="1"/>
</dbReference>
<feature type="transmembrane region" description="Helical" evidence="1">
    <location>
        <begin position="53"/>
        <end position="76"/>
    </location>
</feature>
<accession>A0A1S7QRF1</accession>
<name>A0A1S7QRF1_9HYPH</name>
<proteinExistence type="predicted"/>
<dbReference type="InterPro" id="IPR009936">
    <property type="entry name" value="DUF1468"/>
</dbReference>
<organism evidence="3 4">
    <name type="scientific">Agrobacterium deltaense Zutra 3/1</name>
    <dbReference type="NCBI Taxonomy" id="1183427"/>
    <lineage>
        <taxon>Bacteria</taxon>
        <taxon>Pseudomonadati</taxon>
        <taxon>Pseudomonadota</taxon>
        <taxon>Alphaproteobacteria</taxon>
        <taxon>Hyphomicrobiales</taxon>
        <taxon>Rhizobiaceae</taxon>
        <taxon>Rhizobium/Agrobacterium group</taxon>
        <taxon>Agrobacterium</taxon>
    </lineage>
</organism>
<reference evidence="3 4" key="1">
    <citation type="submission" date="2016-01" db="EMBL/GenBank/DDBJ databases">
        <authorList>
            <person name="Oliw E.H."/>
        </authorList>
    </citation>
    <scope>NUCLEOTIDE SEQUENCE [LARGE SCALE GENOMIC DNA]</scope>
    <source>
        <strain evidence="3 4">Zutra 3-1</strain>
    </source>
</reference>
<gene>
    <name evidence="3" type="ORF">AGR7C_Lc100082</name>
</gene>
<feature type="transmembrane region" description="Helical" evidence="1">
    <location>
        <begin position="96"/>
        <end position="122"/>
    </location>
</feature>
<feature type="transmembrane region" description="Helical" evidence="1">
    <location>
        <begin position="134"/>
        <end position="152"/>
    </location>
</feature>
<keyword evidence="1" id="KW-0472">Membrane</keyword>
<evidence type="ECO:0000256" key="1">
    <source>
        <dbReference type="SAM" id="Phobius"/>
    </source>
</evidence>
<keyword evidence="1" id="KW-1133">Transmembrane helix</keyword>
<protein>
    <recommendedName>
        <fullName evidence="2">DUF1468 domain-containing protein</fullName>
    </recommendedName>
</protein>
<dbReference type="AlphaFoldDB" id="A0A1S7QRF1"/>
<dbReference type="Proteomes" id="UP000191987">
    <property type="component" value="Unassembled WGS sequence"/>
</dbReference>
<sequence length="169" mass="18158">MPRLRHPGDEETMTSKSAFIHNRPAAVIAIVLFAIAAVTYWDASRMVVRATYGMSATAASYFVAILFAILAAGHLISAFKPNDVENEEVDWKAVGWIGLALSGLIASIWAGGGFILGSTLLFAFTARAFGRKAFVTDICLGAILGIVIFLLFNKLLTLALPMGPLERLL</sequence>
<evidence type="ECO:0000259" key="2">
    <source>
        <dbReference type="Pfam" id="PF07331"/>
    </source>
</evidence>
<dbReference type="EMBL" id="FBWG01000028">
    <property type="protein sequence ID" value="CUX40973.1"/>
    <property type="molecule type" value="Genomic_DNA"/>
</dbReference>
<feature type="domain" description="DUF1468" evidence="2">
    <location>
        <begin position="27"/>
        <end position="161"/>
    </location>
</feature>
<evidence type="ECO:0000313" key="3">
    <source>
        <dbReference type="EMBL" id="CUX40973.1"/>
    </source>
</evidence>